<comment type="caution">
    <text evidence="1">The sequence shown here is derived from an EMBL/GenBank/DDBJ whole genome shotgun (WGS) entry which is preliminary data.</text>
</comment>
<dbReference type="EMBL" id="NEDP02050614">
    <property type="protein sequence ID" value="OWF37037.1"/>
    <property type="molecule type" value="Genomic_DNA"/>
</dbReference>
<dbReference type="Proteomes" id="UP000242188">
    <property type="component" value="Unassembled WGS sequence"/>
</dbReference>
<sequence length="64" mass="7482">MERVQRGCTNSIIVAIKGDIPADHMPRPIMNTWQHVTCIIFPLDETDRDAFELFWCRLRHSIVS</sequence>
<accession>A0A210PKM4</accession>
<keyword evidence="2" id="KW-1185">Reference proteome</keyword>
<name>A0A210PKM4_MIZYE</name>
<reference evidence="1 2" key="1">
    <citation type="journal article" date="2017" name="Nat. Ecol. Evol.">
        <title>Scallop genome provides insights into evolution of bilaterian karyotype and development.</title>
        <authorList>
            <person name="Wang S."/>
            <person name="Zhang J."/>
            <person name="Jiao W."/>
            <person name="Li J."/>
            <person name="Xun X."/>
            <person name="Sun Y."/>
            <person name="Guo X."/>
            <person name="Huan P."/>
            <person name="Dong B."/>
            <person name="Zhang L."/>
            <person name="Hu X."/>
            <person name="Sun X."/>
            <person name="Wang J."/>
            <person name="Zhao C."/>
            <person name="Wang Y."/>
            <person name="Wang D."/>
            <person name="Huang X."/>
            <person name="Wang R."/>
            <person name="Lv J."/>
            <person name="Li Y."/>
            <person name="Zhang Z."/>
            <person name="Liu B."/>
            <person name="Lu W."/>
            <person name="Hui Y."/>
            <person name="Liang J."/>
            <person name="Zhou Z."/>
            <person name="Hou R."/>
            <person name="Li X."/>
            <person name="Liu Y."/>
            <person name="Li H."/>
            <person name="Ning X."/>
            <person name="Lin Y."/>
            <person name="Zhao L."/>
            <person name="Xing Q."/>
            <person name="Dou J."/>
            <person name="Li Y."/>
            <person name="Mao J."/>
            <person name="Guo H."/>
            <person name="Dou H."/>
            <person name="Li T."/>
            <person name="Mu C."/>
            <person name="Jiang W."/>
            <person name="Fu Q."/>
            <person name="Fu X."/>
            <person name="Miao Y."/>
            <person name="Liu J."/>
            <person name="Yu Q."/>
            <person name="Li R."/>
            <person name="Liao H."/>
            <person name="Li X."/>
            <person name="Kong Y."/>
            <person name="Jiang Z."/>
            <person name="Chourrout D."/>
            <person name="Li R."/>
            <person name="Bao Z."/>
        </authorList>
    </citation>
    <scope>NUCLEOTIDE SEQUENCE [LARGE SCALE GENOMIC DNA]</scope>
    <source>
        <strain evidence="1 2">PY_sf001</strain>
    </source>
</reference>
<gene>
    <name evidence="1" type="ORF">KP79_PYT02364</name>
</gene>
<dbReference type="OrthoDB" id="6287768at2759"/>
<protein>
    <submittedName>
        <fullName evidence="1">Uncharacterized protein</fullName>
    </submittedName>
</protein>
<evidence type="ECO:0000313" key="1">
    <source>
        <dbReference type="EMBL" id="OWF37037.1"/>
    </source>
</evidence>
<evidence type="ECO:0000313" key="2">
    <source>
        <dbReference type="Proteomes" id="UP000242188"/>
    </source>
</evidence>
<dbReference type="AlphaFoldDB" id="A0A210PKM4"/>
<proteinExistence type="predicted"/>
<organism evidence="1 2">
    <name type="scientific">Mizuhopecten yessoensis</name>
    <name type="common">Japanese scallop</name>
    <name type="synonym">Patinopecten yessoensis</name>
    <dbReference type="NCBI Taxonomy" id="6573"/>
    <lineage>
        <taxon>Eukaryota</taxon>
        <taxon>Metazoa</taxon>
        <taxon>Spiralia</taxon>
        <taxon>Lophotrochozoa</taxon>
        <taxon>Mollusca</taxon>
        <taxon>Bivalvia</taxon>
        <taxon>Autobranchia</taxon>
        <taxon>Pteriomorphia</taxon>
        <taxon>Pectinida</taxon>
        <taxon>Pectinoidea</taxon>
        <taxon>Pectinidae</taxon>
        <taxon>Mizuhopecten</taxon>
    </lineage>
</organism>